<dbReference type="GO" id="GO:0016020">
    <property type="term" value="C:membrane"/>
    <property type="evidence" value="ECO:0007669"/>
    <property type="project" value="UniProtKB-SubCell"/>
</dbReference>
<dbReference type="PANTHER" id="PTHR48042:SF11">
    <property type="entry name" value="ABC TRANSPORTER G FAMILY MEMBER 11"/>
    <property type="match status" value="1"/>
</dbReference>
<evidence type="ECO:0000313" key="11">
    <source>
        <dbReference type="EMBL" id="KAF9520409.1"/>
    </source>
</evidence>
<dbReference type="PANTHER" id="PTHR48042">
    <property type="entry name" value="ABC TRANSPORTER G FAMILY MEMBER 11"/>
    <property type="match status" value="1"/>
</dbReference>
<evidence type="ECO:0000259" key="10">
    <source>
        <dbReference type="PROSITE" id="PS50893"/>
    </source>
</evidence>
<keyword evidence="3" id="KW-0813">Transport</keyword>
<evidence type="ECO:0000256" key="5">
    <source>
        <dbReference type="ARBA" id="ARBA00022741"/>
    </source>
</evidence>
<dbReference type="AlphaFoldDB" id="A0A9P6BAE9"/>
<keyword evidence="7 9" id="KW-1133">Transmembrane helix</keyword>
<dbReference type="Pfam" id="PF00005">
    <property type="entry name" value="ABC_tran"/>
    <property type="match status" value="1"/>
</dbReference>
<dbReference type="InterPro" id="IPR003439">
    <property type="entry name" value="ABC_transporter-like_ATP-bd"/>
</dbReference>
<comment type="subcellular location">
    <subcellularLocation>
        <location evidence="1">Membrane</location>
        <topology evidence="1">Multi-pass membrane protein</topology>
    </subcellularLocation>
</comment>
<dbReference type="GO" id="GO:0005524">
    <property type="term" value="F:ATP binding"/>
    <property type="evidence" value="ECO:0007669"/>
    <property type="project" value="UniProtKB-KW"/>
</dbReference>
<feature type="transmembrane region" description="Helical" evidence="9">
    <location>
        <begin position="379"/>
        <end position="397"/>
    </location>
</feature>
<keyword evidence="4 9" id="KW-0812">Transmembrane</keyword>
<dbReference type="GO" id="GO:0140359">
    <property type="term" value="F:ABC-type transporter activity"/>
    <property type="evidence" value="ECO:0007669"/>
    <property type="project" value="InterPro"/>
</dbReference>
<dbReference type="InterPro" id="IPR027417">
    <property type="entry name" value="P-loop_NTPase"/>
</dbReference>
<sequence>MTAEGQIDPEAPPLSDHLLQWKNLSFRPPKSDKVILYSQSGSVRSGELLAVMGPSGAGKTSFLDLVSQRVSSSDPTASITFDGQNFSMRELGSYVAQDDALHGFLTVKDNIRYSALLSLPHDTPTNVIDGVVKKTLRSLGLTDVRKNLIGTHFQRGISGGQKRRVTIASSVVTQPQILLCDEPTSGLDSTTSYQVASAIKRLAQETNTAVLASIHQPNFETFSLFDNVLFLAGGHCVYQGPTDGVVSYFTKIGYPCPPHVNPADHVINILNTDFDVAEETGVPDHERVQQLAAAWVSHTSSLASAGSESHVHNSGATTSTRIGAAVGAWMTISERTLLRSEKSKSWSYRAIGELNKTWILTKRTALIIRRNVVLVSVRIWIYGMMSVMLSTVWLHLARTDARVNDRLSIHFFSVALFSTMSVAAVPIYLEERPVHNNGLYGAGAYTIANTAVFVPYLFVCSVIYSSISYWTVGLKSNGWAFCRFIFYLFLSIYAAEAQALAVAVVIPNFVGALAGVGFLTGFWMCVQGFLVRTPNLPRFWYYWAHWIDYQTFAFSLLVQNDLEGETFTCATLPDGTCQCSVPSSLIPKGHCAVSGGDVLKSLDIPHFSPAFYVVVLVVICIIYRLVFYVVLGFRKRS</sequence>
<name>A0A9P6BAE9_9AGAM</name>
<dbReference type="SMART" id="SM00382">
    <property type="entry name" value="AAA"/>
    <property type="match status" value="1"/>
</dbReference>
<evidence type="ECO:0000256" key="3">
    <source>
        <dbReference type="ARBA" id="ARBA00022448"/>
    </source>
</evidence>
<accession>A0A9P6BAE9</accession>
<gene>
    <name evidence="11" type="ORF">BS47DRAFT_1336070</name>
</gene>
<dbReference type="InterPro" id="IPR003593">
    <property type="entry name" value="AAA+_ATPase"/>
</dbReference>
<keyword evidence="12" id="KW-1185">Reference proteome</keyword>
<feature type="domain" description="ABC transporter" evidence="10">
    <location>
        <begin position="19"/>
        <end position="258"/>
    </location>
</feature>
<evidence type="ECO:0000256" key="2">
    <source>
        <dbReference type="ARBA" id="ARBA00005814"/>
    </source>
</evidence>
<feature type="transmembrane region" description="Helical" evidence="9">
    <location>
        <begin position="539"/>
        <end position="558"/>
    </location>
</feature>
<feature type="transmembrane region" description="Helical" evidence="9">
    <location>
        <begin position="610"/>
        <end position="631"/>
    </location>
</feature>
<evidence type="ECO:0000256" key="7">
    <source>
        <dbReference type="ARBA" id="ARBA00022989"/>
    </source>
</evidence>
<dbReference type="EMBL" id="MU128912">
    <property type="protein sequence ID" value="KAF9520409.1"/>
    <property type="molecule type" value="Genomic_DNA"/>
</dbReference>
<feature type="transmembrane region" description="Helical" evidence="9">
    <location>
        <begin position="512"/>
        <end position="532"/>
    </location>
</feature>
<evidence type="ECO:0000313" key="12">
    <source>
        <dbReference type="Proteomes" id="UP000886523"/>
    </source>
</evidence>
<feature type="transmembrane region" description="Helical" evidence="9">
    <location>
        <begin position="484"/>
        <end position="506"/>
    </location>
</feature>
<evidence type="ECO:0000256" key="6">
    <source>
        <dbReference type="ARBA" id="ARBA00022840"/>
    </source>
</evidence>
<organism evidence="11 12">
    <name type="scientific">Hydnum rufescens UP504</name>
    <dbReference type="NCBI Taxonomy" id="1448309"/>
    <lineage>
        <taxon>Eukaryota</taxon>
        <taxon>Fungi</taxon>
        <taxon>Dikarya</taxon>
        <taxon>Basidiomycota</taxon>
        <taxon>Agaricomycotina</taxon>
        <taxon>Agaricomycetes</taxon>
        <taxon>Cantharellales</taxon>
        <taxon>Hydnaceae</taxon>
        <taxon>Hydnum</taxon>
    </lineage>
</organism>
<dbReference type="Proteomes" id="UP000886523">
    <property type="component" value="Unassembled WGS sequence"/>
</dbReference>
<dbReference type="SUPFAM" id="SSF52540">
    <property type="entry name" value="P-loop containing nucleoside triphosphate hydrolases"/>
    <property type="match status" value="1"/>
</dbReference>
<feature type="transmembrane region" description="Helical" evidence="9">
    <location>
        <begin position="449"/>
        <end position="472"/>
    </location>
</feature>
<protein>
    <recommendedName>
        <fullName evidence="10">ABC transporter domain-containing protein</fullName>
    </recommendedName>
</protein>
<feature type="transmembrane region" description="Helical" evidence="9">
    <location>
        <begin position="409"/>
        <end position="429"/>
    </location>
</feature>
<dbReference type="PROSITE" id="PS00211">
    <property type="entry name" value="ABC_TRANSPORTER_1"/>
    <property type="match status" value="1"/>
</dbReference>
<dbReference type="Pfam" id="PF01061">
    <property type="entry name" value="ABC2_membrane"/>
    <property type="match status" value="1"/>
</dbReference>
<evidence type="ECO:0000256" key="1">
    <source>
        <dbReference type="ARBA" id="ARBA00004141"/>
    </source>
</evidence>
<comment type="caution">
    <text evidence="11">The sequence shown here is derived from an EMBL/GenBank/DDBJ whole genome shotgun (WGS) entry which is preliminary data.</text>
</comment>
<dbReference type="InterPro" id="IPR052215">
    <property type="entry name" value="Plant_ABCG"/>
</dbReference>
<keyword evidence="6" id="KW-0067">ATP-binding</keyword>
<dbReference type="InterPro" id="IPR013525">
    <property type="entry name" value="ABC2_TM"/>
</dbReference>
<proteinExistence type="inferred from homology"/>
<dbReference type="InterPro" id="IPR043926">
    <property type="entry name" value="ABCG_dom"/>
</dbReference>
<dbReference type="GO" id="GO:0016887">
    <property type="term" value="F:ATP hydrolysis activity"/>
    <property type="evidence" value="ECO:0007669"/>
    <property type="project" value="InterPro"/>
</dbReference>
<keyword evidence="8 9" id="KW-0472">Membrane</keyword>
<evidence type="ECO:0000256" key="8">
    <source>
        <dbReference type="ARBA" id="ARBA00023136"/>
    </source>
</evidence>
<dbReference type="InterPro" id="IPR017871">
    <property type="entry name" value="ABC_transporter-like_CS"/>
</dbReference>
<reference evidence="11" key="1">
    <citation type="journal article" date="2020" name="Nat. Commun.">
        <title>Large-scale genome sequencing of mycorrhizal fungi provides insights into the early evolution of symbiotic traits.</title>
        <authorList>
            <person name="Miyauchi S."/>
            <person name="Kiss E."/>
            <person name="Kuo A."/>
            <person name="Drula E."/>
            <person name="Kohler A."/>
            <person name="Sanchez-Garcia M."/>
            <person name="Morin E."/>
            <person name="Andreopoulos B."/>
            <person name="Barry K.W."/>
            <person name="Bonito G."/>
            <person name="Buee M."/>
            <person name="Carver A."/>
            <person name="Chen C."/>
            <person name="Cichocki N."/>
            <person name="Clum A."/>
            <person name="Culley D."/>
            <person name="Crous P.W."/>
            <person name="Fauchery L."/>
            <person name="Girlanda M."/>
            <person name="Hayes R.D."/>
            <person name="Keri Z."/>
            <person name="LaButti K."/>
            <person name="Lipzen A."/>
            <person name="Lombard V."/>
            <person name="Magnuson J."/>
            <person name="Maillard F."/>
            <person name="Murat C."/>
            <person name="Nolan M."/>
            <person name="Ohm R.A."/>
            <person name="Pangilinan J."/>
            <person name="Pereira M.F."/>
            <person name="Perotto S."/>
            <person name="Peter M."/>
            <person name="Pfister S."/>
            <person name="Riley R."/>
            <person name="Sitrit Y."/>
            <person name="Stielow J.B."/>
            <person name="Szollosi G."/>
            <person name="Zifcakova L."/>
            <person name="Stursova M."/>
            <person name="Spatafora J.W."/>
            <person name="Tedersoo L."/>
            <person name="Vaario L.M."/>
            <person name="Yamada A."/>
            <person name="Yan M."/>
            <person name="Wang P."/>
            <person name="Xu J."/>
            <person name="Bruns T."/>
            <person name="Baldrian P."/>
            <person name="Vilgalys R."/>
            <person name="Dunand C."/>
            <person name="Henrissat B."/>
            <person name="Grigoriev I.V."/>
            <person name="Hibbett D."/>
            <person name="Nagy L.G."/>
            <person name="Martin F.M."/>
        </authorList>
    </citation>
    <scope>NUCLEOTIDE SEQUENCE</scope>
    <source>
        <strain evidence="11">UP504</strain>
    </source>
</reference>
<dbReference type="Pfam" id="PF19055">
    <property type="entry name" value="ABC2_membrane_7"/>
    <property type="match status" value="1"/>
</dbReference>
<dbReference type="Gene3D" id="3.40.50.300">
    <property type="entry name" value="P-loop containing nucleotide triphosphate hydrolases"/>
    <property type="match status" value="1"/>
</dbReference>
<dbReference type="OrthoDB" id="66620at2759"/>
<keyword evidence="5" id="KW-0547">Nucleotide-binding</keyword>
<dbReference type="PROSITE" id="PS50893">
    <property type="entry name" value="ABC_TRANSPORTER_2"/>
    <property type="match status" value="1"/>
</dbReference>
<comment type="similarity">
    <text evidence="2">Belongs to the ABC transporter superfamily. ABCG family. Eye pigment precursor importer (TC 3.A.1.204) subfamily.</text>
</comment>
<evidence type="ECO:0000256" key="9">
    <source>
        <dbReference type="SAM" id="Phobius"/>
    </source>
</evidence>
<evidence type="ECO:0000256" key="4">
    <source>
        <dbReference type="ARBA" id="ARBA00022692"/>
    </source>
</evidence>